<protein>
    <recommendedName>
        <fullName evidence="5">Fungal N-terminal domain-containing protein</fullName>
    </recommendedName>
</protein>
<evidence type="ECO:0000313" key="4">
    <source>
        <dbReference type="Proteomes" id="UP000800200"/>
    </source>
</evidence>
<dbReference type="OrthoDB" id="3946060at2759"/>
<proteinExistence type="predicted"/>
<feature type="compositionally biased region" description="Polar residues" evidence="2">
    <location>
        <begin position="408"/>
        <end position="420"/>
    </location>
</feature>
<name>A0A6A6DTY9_9PEZI</name>
<dbReference type="Proteomes" id="UP000800200">
    <property type="component" value="Unassembled WGS sequence"/>
</dbReference>
<feature type="compositionally biased region" description="Pro residues" evidence="2">
    <location>
        <begin position="467"/>
        <end position="479"/>
    </location>
</feature>
<evidence type="ECO:0000256" key="2">
    <source>
        <dbReference type="SAM" id="MobiDB-lite"/>
    </source>
</evidence>
<sequence>MADHDPVRNSVVKLEAAGAAGVRLSLALFKIANTLGNAPQIGEVARELSALSCIFTLLRDNLKEHKKLCQLALFKETLSILEKFQDVETKLREIIVNGRELRSVEWFFKSPKAKAYFKKIESIQSAVNLVLHVILLAKEQDSKPSFNNNHAHQRKKSVGNRFREIVESVVQVNRQAIQNAKEEDENWPTEKRRQRNKEEERWCKAPNDTASWLYGLVFSDTLPAPSAPKRERDKIVDKNHENLKGFIGESCQIPQSTCWPKPSEVVKSLLDAWTTVDTSKIEANPVECISAEDRELAEGLTKKIDGYKKHNEKQKGKARVDDDEDSVGIKHRPSKTKDIHCDKPPFATSTSNGLPSARRPTFPGGVQAASFNNPSTARTSGPYAHAPNPLYPDGRPCARRPTVPGGVQATSFNNPSTARTSGPYAHAPNPLYPDGRPFAGMCAQPPFDHVLPPAKSRSKPEPTSPRASPPPPPPPPPPAEHASRLSRVSDLLEKKAIAKECSHGVQTLYTLILQQVEEQITQQRLAETENHERSIRIEECERKVQALCELVLQQLEEQDVRQRLAEAEKQEALAKKAAEDVEKRLSEAVREAREQVEMEAERRAKETKRLADKEIAEVNAAAKAAKKAKELAEAQAAKWTQDKAEAGAREERRRLDEDYKELLKQYKEQYNERMEAALFPGY</sequence>
<keyword evidence="1" id="KW-0175">Coiled coil</keyword>
<organism evidence="3 4">
    <name type="scientific">Zopfia rhizophila CBS 207.26</name>
    <dbReference type="NCBI Taxonomy" id="1314779"/>
    <lineage>
        <taxon>Eukaryota</taxon>
        <taxon>Fungi</taxon>
        <taxon>Dikarya</taxon>
        <taxon>Ascomycota</taxon>
        <taxon>Pezizomycotina</taxon>
        <taxon>Dothideomycetes</taxon>
        <taxon>Dothideomycetes incertae sedis</taxon>
        <taxon>Zopfiaceae</taxon>
        <taxon>Zopfia</taxon>
    </lineage>
</organism>
<dbReference type="EMBL" id="ML994652">
    <property type="protein sequence ID" value="KAF2181450.1"/>
    <property type="molecule type" value="Genomic_DNA"/>
</dbReference>
<keyword evidence="4" id="KW-1185">Reference proteome</keyword>
<accession>A0A6A6DTY9</accession>
<evidence type="ECO:0008006" key="5">
    <source>
        <dbReference type="Google" id="ProtNLM"/>
    </source>
</evidence>
<feature type="compositionally biased region" description="Basic and acidic residues" evidence="2">
    <location>
        <begin position="309"/>
        <end position="320"/>
    </location>
</feature>
<feature type="compositionally biased region" description="Polar residues" evidence="2">
    <location>
        <begin position="369"/>
        <end position="379"/>
    </location>
</feature>
<feature type="region of interest" description="Disordered" evidence="2">
    <location>
        <begin position="309"/>
        <end position="486"/>
    </location>
</feature>
<evidence type="ECO:0000313" key="3">
    <source>
        <dbReference type="EMBL" id="KAF2181450.1"/>
    </source>
</evidence>
<reference evidence="3" key="1">
    <citation type="journal article" date="2020" name="Stud. Mycol.">
        <title>101 Dothideomycetes genomes: a test case for predicting lifestyles and emergence of pathogens.</title>
        <authorList>
            <person name="Haridas S."/>
            <person name="Albert R."/>
            <person name="Binder M."/>
            <person name="Bloem J."/>
            <person name="Labutti K."/>
            <person name="Salamov A."/>
            <person name="Andreopoulos B."/>
            <person name="Baker S."/>
            <person name="Barry K."/>
            <person name="Bills G."/>
            <person name="Bluhm B."/>
            <person name="Cannon C."/>
            <person name="Castanera R."/>
            <person name="Culley D."/>
            <person name="Daum C."/>
            <person name="Ezra D."/>
            <person name="Gonzalez J."/>
            <person name="Henrissat B."/>
            <person name="Kuo A."/>
            <person name="Liang C."/>
            <person name="Lipzen A."/>
            <person name="Lutzoni F."/>
            <person name="Magnuson J."/>
            <person name="Mondo S."/>
            <person name="Nolan M."/>
            <person name="Ohm R."/>
            <person name="Pangilinan J."/>
            <person name="Park H.-J."/>
            <person name="Ramirez L."/>
            <person name="Alfaro M."/>
            <person name="Sun H."/>
            <person name="Tritt A."/>
            <person name="Yoshinaga Y."/>
            <person name="Zwiers L.-H."/>
            <person name="Turgeon B."/>
            <person name="Goodwin S."/>
            <person name="Spatafora J."/>
            <person name="Crous P."/>
            <person name="Grigoriev I."/>
        </authorList>
    </citation>
    <scope>NUCLEOTIDE SEQUENCE</scope>
    <source>
        <strain evidence="3">CBS 207.26</strain>
    </source>
</reference>
<feature type="compositionally biased region" description="Basic and acidic residues" evidence="2">
    <location>
        <begin position="188"/>
        <end position="202"/>
    </location>
</feature>
<evidence type="ECO:0000256" key="1">
    <source>
        <dbReference type="SAM" id="Coils"/>
    </source>
</evidence>
<feature type="coiled-coil region" evidence="1">
    <location>
        <begin position="550"/>
        <end position="672"/>
    </location>
</feature>
<dbReference type="AlphaFoldDB" id="A0A6A6DTY9"/>
<gene>
    <name evidence="3" type="ORF">K469DRAFT_691952</name>
</gene>
<feature type="region of interest" description="Disordered" evidence="2">
    <location>
        <begin position="180"/>
        <end position="202"/>
    </location>
</feature>